<protein>
    <submittedName>
        <fullName evidence="1">Uncharacterized protein</fullName>
    </submittedName>
</protein>
<name>A0A0G3C693_METBA</name>
<dbReference type="Proteomes" id="UP000035331">
    <property type="component" value="Chromosome"/>
</dbReference>
<accession>A0A0G3C693</accession>
<dbReference type="EMBL" id="CP008746">
    <property type="protein sequence ID" value="AKJ37529.1"/>
    <property type="molecule type" value="Genomic_DNA"/>
</dbReference>
<evidence type="ECO:0000313" key="2">
    <source>
        <dbReference type="Proteomes" id="UP000035331"/>
    </source>
</evidence>
<dbReference type="AlphaFoldDB" id="A0A0G3C693"/>
<sequence length="40" mass="4564">MDIKLETQETGGYRNKAKIYVGLLSLNEAIARKIHGFTQR</sequence>
<evidence type="ECO:0000313" key="1">
    <source>
        <dbReference type="EMBL" id="AKJ37529.1"/>
    </source>
</evidence>
<dbReference type="RefSeq" id="WP_255361960.1">
    <property type="nucleotide sequence ID" value="NZ_CP008746.1"/>
</dbReference>
<organism evidence="1 2">
    <name type="scientific">Methanosarcina barkeri CM1</name>
    <dbReference type="NCBI Taxonomy" id="796385"/>
    <lineage>
        <taxon>Archaea</taxon>
        <taxon>Methanobacteriati</taxon>
        <taxon>Methanobacteriota</taxon>
        <taxon>Stenosarchaea group</taxon>
        <taxon>Methanomicrobia</taxon>
        <taxon>Methanosarcinales</taxon>
        <taxon>Methanosarcinaceae</taxon>
        <taxon>Methanosarcina</taxon>
    </lineage>
</organism>
<dbReference type="PATRIC" id="fig|796385.3.peg.522"/>
<reference evidence="1 2" key="2">
    <citation type="journal article" date="2015" name="Stand. Genomic Sci.">
        <title>The complete genome sequence of the rumen methanogen Methanosarcina barkeri CM1.</title>
        <authorList>
            <person name="Lambie S.C."/>
            <person name="Kelly W.J."/>
            <person name="Leahy S.C."/>
            <person name="Li D."/>
            <person name="Reilly K."/>
            <person name="McAllister T.A."/>
            <person name="Valle E.R."/>
            <person name="Attwood G.T."/>
            <person name="Altermann E."/>
        </authorList>
    </citation>
    <scope>NUCLEOTIDE SEQUENCE [LARGE SCALE GENOMIC DNA]</scope>
    <source>
        <strain evidence="1 2">CM1</strain>
    </source>
</reference>
<reference evidence="2" key="1">
    <citation type="submission" date="2014-06" db="EMBL/GenBank/DDBJ databases">
        <title>The complete genome sequence of Methanosarcina barkeri CM1.</title>
        <authorList>
            <consortium name="Pastoral Greenhouse Gas Research Consortium"/>
            <person name="Lambie S.C."/>
            <person name="Leahy S.C."/>
            <person name="Kelly W.J."/>
            <person name="Li D."/>
            <person name="Reilly K."/>
            <person name="Attwood G.T."/>
            <person name="Altermann E."/>
        </authorList>
    </citation>
    <scope>NUCLEOTIDE SEQUENCE [LARGE SCALE GENOMIC DNA]</scope>
    <source>
        <strain evidence="2">CM1</strain>
    </source>
</reference>
<proteinExistence type="predicted"/>
<dbReference type="GeneID" id="77093021"/>
<gene>
    <name evidence="1" type="ORF">MCM1_0423</name>
</gene>